<dbReference type="AlphaFoldDB" id="A0A4Q7Z0D8"/>
<keyword evidence="2" id="KW-1185">Reference proteome</keyword>
<evidence type="ECO:0008006" key="3">
    <source>
        <dbReference type="Google" id="ProtNLM"/>
    </source>
</evidence>
<proteinExistence type="predicted"/>
<dbReference type="Proteomes" id="UP000292958">
    <property type="component" value="Unassembled WGS sequence"/>
</dbReference>
<protein>
    <recommendedName>
        <fullName evidence="3">BNR/Asp-box repeat protein</fullName>
    </recommendedName>
</protein>
<comment type="caution">
    <text evidence="1">The sequence shown here is derived from an EMBL/GenBank/DDBJ whole genome shotgun (WGS) entry which is preliminary data.</text>
</comment>
<evidence type="ECO:0000313" key="2">
    <source>
        <dbReference type="Proteomes" id="UP000292958"/>
    </source>
</evidence>
<accession>A0A4Q7Z0D8</accession>
<dbReference type="Gene3D" id="2.130.10.10">
    <property type="entry name" value="YVTN repeat-like/Quinoprotein amine dehydrogenase"/>
    <property type="match status" value="5"/>
</dbReference>
<gene>
    <name evidence="1" type="ORF">BDD14_4520</name>
</gene>
<dbReference type="SUPFAM" id="SSF110296">
    <property type="entry name" value="Oligoxyloglucan reducing end-specific cellobiohydrolase"/>
    <property type="match status" value="3"/>
</dbReference>
<dbReference type="PANTHER" id="PTHR43739">
    <property type="entry name" value="XYLOGLUCANASE (EUROFUNG)"/>
    <property type="match status" value="1"/>
</dbReference>
<dbReference type="PANTHER" id="PTHR43739:SF5">
    <property type="entry name" value="EXO-ALPHA-SIALIDASE"/>
    <property type="match status" value="1"/>
</dbReference>
<dbReference type="GO" id="GO:0010411">
    <property type="term" value="P:xyloglucan metabolic process"/>
    <property type="evidence" value="ECO:0007669"/>
    <property type="project" value="TreeGrafter"/>
</dbReference>
<name>A0A4Q7Z0D8_9BACT</name>
<dbReference type="EMBL" id="SHKW01000001">
    <property type="protein sequence ID" value="RZU42919.1"/>
    <property type="molecule type" value="Genomic_DNA"/>
</dbReference>
<evidence type="ECO:0000313" key="1">
    <source>
        <dbReference type="EMBL" id="RZU42919.1"/>
    </source>
</evidence>
<dbReference type="InterPro" id="IPR052025">
    <property type="entry name" value="Xyloglucanase_GH74"/>
</dbReference>
<dbReference type="InterPro" id="IPR015943">
    <property type="entry name" value="WD40/YVTN_repeat-like_dom_sf"/>
</dbReference>
<sequence>MFHVTINPRDPNEVLLSCDMTGAYISHDAGHHWRMFNLRGSIHFFAFDPIRPGVLYAATDVLWRSTDDGETWRLLWPRPSAVRAILMDSDHADETAVTSPNAVGKIMALAVDPADPHVLYAASLEGSHARLVVSRDGGTTWRVLLSLADTPLHIWIDPRSPRSHRDLYVATAGGMHVRIHGVWQWRAAPAGVTFTDVSAAFPRGRGISSAFYAVTGGPGSSAHLLVTKDGGATWVPSPLPGMGARLRAVATALHHPEVAYVSFKDMRIDGQNFQGVARTNDFGRHWDLVWRSTLHRESANVHDAWIADAMTPEWTEEPLSLTVDDDDPNLVYATDLGRTVATVDGGRTWTARYSEVAANSSQTDRAWVSTGLDVTTTYGYLFDPFDSKRRFILTTDIGLFRSEDSGRSWMRSVAGVPGRWRNTTYSLVFDPKVRGKMWAAMSEIHDLPRPKMWRHRSTTDYIGGICVSVDGGRTWQPSEGMPPTAPTSILVDPDSPVGRRVLWAATMGYGVYRSTDDGRTWSSANHGIEQENLLAWRLARASNGTLYVLIARRSEDGSIGNSGDGALYRSTDGGENWVPVPLPSGANGPNGIAIDPEDPERLYLALWARATPEVDSRKLSGTRAGAKPDANGTAIFNGVYGGVAISTDGGRNWRWTLERDRHIYDVTIEPHDRKVLYAAGFESNAWISRDQGEHWNRIPAFNFKWGHRVQVDPEDPAKVYVSTFGGGVWHVPIEGSKASDISTPEVAP</sequence>
<reference evidence="1 2" key="1">
    <citation type="submission" date="2019-02" db="EMBL/GenBank/DDBJ databases">
        <title>Genomic Encyclopedia of Archaeal and Bacterial Type Strains, Phase II (KMG-II): from individual species to whole genera.</title>
        <authorList>
            <person name="Goeker M."/>
        </authorList>
    </citation>
    <scope>NUCLEOTIDE SEQUENCE [LARGE SCALE GENOMIC DNA]</scope>
    <source>
        <strain evidence="1 2">DSM 18101</strain>
    </source>
</reference>
<organism evidence="1 2">
    <name type="scientific">Edaphobacter modestus</name>
    <dbReference type="NCBI Taxonomy" id="388466"/>
    <lineage>
        <taxon>Bacteria</taxon>
        <taxon>Pseudomonadati</taxon>
        <taxon>Acidobacteriota</taxon>
        <taxon>Terriglobia</taxon>
        <taxon>Terriglobales</taxon>
        <taxon>Acidobacteriaceae</taxon>
        <taxon>Edaphobacter</taxon>
    </lineage>
</organism>
<dbReference type="CDD" id="cd15482">
    <property type="entry name" value="Sialidase_non-viral"/>
    <property type="match status" value="2"/>
</dbReference>